<keyword evidence="3" id="KW-1185">Reference proteome</keyword>
<evidence type="ECO:0000313" key="2">
    <source>
        <dbReference type="EMBL" id="RKR75625.1"/>
    </source>
</evidence>
<evidence type="ECO:0000313" key="3">
    <source>
        <dbReference type="Proteomes" id="UP000280008"/>
    </source>
</evidence>
<name>A0A495IKI0_9MICO</name>
<dbReference type="InterPro" id="IPR029044">
    <property type="entry name" value="Nucleotide-diphossugar_trans"/>
</dbReference>
<accession>A0A495IKI0</accession>
<keyword evidence="2" id="KW-0808">Transferase</keyword>
<dbReference type="PANTHER" id="PTHR43685:SF2">
    <property type="entry name" value="GLYCOSYLTRANSFERASE 2-LIKE DOMAIN-CONTAINING PROTEIN"/>
    <property type="match status" value="1"/>
</dbReference>
<dbReference type="InterPro" id="IPR050834">
    <property type="entry name" value="Glycosyltransf_2"/>
</dbReference>
<protein>
    <submittedName>
        <fullName evidence="2">GT2 family glycosyltransferase</fullName>
    </submittedName>
</protein>
<dbReference type="Pfam" id="PF00535">
    <property type="entry name" value="Glycos_transf_2"/>
    <property type="match status" value="1"/>
</dbReference>
<sequence>MIALRLERPMSSAQAPEWPGAIWIGTVDAHDVETLAGDTVELAGSAGYTRARLLVRSGRAVRGFVELPVQAALGAGALGAGAEGEQGAGSDGTIGVSALRAQVSSLPSAESPVAPPILPTVTVVVCTRDRADQLRGALASILELDYPAFDVVVVDNAGATDATRVVVETEFADPRVRIVSEPVPGLSRARNTGLLAATGEIVAYTDDDVIVDRDWLTGLVAGFARADDVACVTGLVPSGELRTPVQRFFDDRVSWSRNLRAREFRLSEPPADLPAFPFSVGEYGTGANFALRRDTLLRLGGFDTAFGVGSRTGGGEDLDIFTRVIFSGAALVVEPSALVWHRHRADLGALRAQAVGYGIGLGAWLTKVALSPSMMKVAIGRTPSAVSRLLAKRGGTLEQGPSQAVAGLGAGPQDPAHLASGTDWQQAVSKVGWTELLSVAKGPGRYLRQRWDGTGLIPESDRAAALARR</sequence>
<organism evidence="2 3">
    <name type="scientific">Frondihabitans australicus</name>
    <dbReference type="NCBI Taxonomy" id="386892"/>
    <lineage>
        <taxon>Bacteria</taxon>
        <taxon>Bacillati</taxon>
        <taxon>Actinomycetota</taxon>
        <taxon>Actinomycetes</taxon>
        <taxon>Micrococcales</taxon>
        <taxon>Microbacteriaceae</taxon>
        <taxon>Frondihabitans</taxon>
    </lineage>
</organism>
<proteinExistence type="predicted"/>
<dbReference type="OrthoDB" id="3180470at2"/>
<dbReference type="RefSeq" id="WP_121370398.1">
    <property type="nucleotide sequence ID" value="NZ_RBKS01000001.1"/>
</dbReference>
<dbReference type="GO" id="GO:0016740">
    <property type="term" value="F:transferase activity"/>
    <property type="evidence" value="ECO:0007669"/>
    <property type="project" value="UniProtKB-KW"/>
</dbReference>
<evidence type="ECO:0000259" key="1">
    <source>
        <dbReference type="Pfam" id="PF00535"/>
    </source>
</evidence>
<dbReference type="Proteomes" id="UP000280008">
    <property type="component" value="Unassembled WGS sequence"/>
</dbReference>
<dbReference type="CDD" id="cd00761">
    <property type="entry name" value="Glyco_tranf_GTA_type"/>
    <property type="match status" value="1"/>
</dbReference>
<gene>
    <name evidence="2" type="ORF">C8E83_2773</name>
</gene>
<dbReference type="EMBL" id="RBKS01000001">
    <property type="protein sequence ID" value="RKR75625.1"/>
    <property type="molecule type" value="Genomic_DNA"/>
</dbReference>
<dbReference type="AlphaFoldDB" id="A0A495IKI0"/>
<dbReference type="PANTHER" id="PTHR43685">
    <property type="entry name" value="GLYCOSYLTRANSFERASE"/>
    <property type="match status" value="1"/>
</dbReference>
<reference evidence="2 3" key="1">
    <citation type="submission" date="2018-10" db="EMBL/GenBank/DDBJ databases">
        <title>Sequencing the genomes of 1000 actinobacteria strains.</title>
        <authorList>
            <person name="Klenk H.-P."/>
        </authorList>
    </citation>
    <scope>NUCLEOTIDE SEQUENCE [LARGE SCALE GENOMIC DNA]</scope>
    <source>
        <strain evidence="2 3">DSM 17894</strain>
    </source>
</reference>
<feature type="domain" description="Glycosyltransferase 2-like" evidence="1">
    <location>
        <begin position="122"/>
        <end position="247"/>
    </location>
</feature>
<dbReference type="Gene3D" id="3.90.550.10">
    <property type="entry name" value="Spore Coat Polysaccharide Biosynthesis Protein SpsA, Chain A"/>
    <property type="match status" value="1"/>
</dbReference>
<dbReference type="InterPro" id="IPR001173">
    <property type="entry name" value="Glyco_trans_2-like"/>
</dbReference>
<dbReference type="SUPFAM" id="SSF53448">
    <property type="entry name" value="Nucleotide-diphospho-sugar transferases"/>
    <property type="match status" value="1"/>
</dbReference>
<comment type="caution">
    <text evidence="2">The sequence shown here is derived from an EMBL/GenBank/DDBJ whole genome shotgun (WGS) entry which is preliminary data.</text>
</comment>